<dbReference type="EMBL" id="LWDX02072212">
    <property type="protein sequence ID" value="OEL13810.1"/>
    <property type="molecule type" value="Genomic_DNA"/>
</dbReference>
<dbReference type="PANTHER" id="PTHR35828">
    <property type="entry name" value="OS08G0203800 PROTEIN-RELATED"/>
    <property type="match status" value="1"/>
</dbReference>
<proteinExistence type="predicted"/>
<dbReference type="Proteomes" id="UP000095767">
    <property type="component" value="Unassembled WGS sequence"/>
</dbReference>
<protein>
    <recommendedName>
        <fullName evidence="1">DUF7595 domain-containing protein</fullName>
    </recommendedName>
</protein>
<organism evidence="2 3">
    <name type="scientific">Dichanthelium oligosanthes</name>
    <dbReference type="NCBI Taxonomy" id="888268"/>
    <lineage>
        <taxon>Eukaryota</taxon>
        <taxon>Viridiplantae</taxon>
        <taxon>Streptophyta</taxon>
        <taxon>Embryophyta</taxon>
        <taxon>Tracheophyta</taxon>
        <taxon>Spermatophyta</taxon>
        <taxon>Magnoliopsida</taxon>
        <taxon>Liliopsida</taxon>
        <taxon>Poales</taxon>
        <taxon>Poaceae</taxon>
        <taxon>PACMAD clade</taxon>
        <taxon>Panicoideae</taxon>
        <taxon>Panicodae</taxon>
        <taxon>Paniceae</taxon>
        <taxon>Dichantheliinae</taxon>
        <taxon>Dichanthelium</taxon>
    </lineage>
</organism>
<sequence>MSAARARRALDVTGASDSTMMEPPNLDVVLEIIARSDDAATVARCPAASKSLRRAILDPDFRRLLELRSAANGAFDPALLVAVSYRLREYRHGTHTDTVVVLPSRRLRFDTDLLRSFEPASSRNGLLVLRRTRNQEGPGIELRVYNTVTGHVTSRPSMNVGLDGDTRKIFPPALLPIDDAGCSFELLVLYALYDPHHGQRLETHTVSSQEAKWSAECCP</sequence>
<dbReference type="Pfam" id="PF24523">
    <property type="entry name" value="DUF7595"/>
    <property type="match status" value="1"/>
</dbReference>
<evidence type="ECO:0000313" key="3">
    <source>
        <dbReference type="Proteomes" id="UP000095767"/>
    </source>
</evidence>
<dbReference type="OrthoDB" id="686822at2759"/>
<comment type="caution">
    <text evidence="2">The sequence shown here is derived from an EMBL/GenBank/DDBJ whole genome shotgun (WGS) entry which is preliminary data.</text>
</comment>
<reference evidence="2 3" key="1">
    <citation type="submission" date="2016-09" db="EMBL/GenBank/DDBJ databases">
        <title>The draft genome of Dichanthelium oligosanthes: A C3 panicoid grass species.</title>
        <authorList>
            <person name="Studer A.J."/>
            <person name="Schnable J.C."/>
            <person name="Brutnell T.P."/>
        </authorList>
    </citation>
    <scope>NUCLEOTIDE SEQUENCE [LARGE SCALE GENOMIC DNA]</scope>
    <source>
        <strain evidence="3">cv. Kellogg 1175</strain>
        <tissue evidence="2">Leaf</tissue>
    </source>
</reference>
<evidence type="ECO:0000313" key="2">
    <source>
        <dbReference type="EMBL" id="OEL13810.1"/>
    </source>
</evidence>
<evidence type="ECO:0000259" key="1">
    <source>
        <dbReference type="Pfam" id="PF24523"/>
    </source>
</evidence>
<feature type="domain" description="DUF7595" evidence="1">
    <location>
        <begin position="83"/>
        <end position="167"/>
    </location>
</feature>
<name>A0A1E5ULQ5_9POAL</name>
<dbReference type="InterPro" id="IPR056016">
    <property type="entry name" value="DUF7595"/>
</dbReference>
<gene>
    <name evidence="2" type="ORF">BAE44_0025171</name>
</gene>
<dbReference type="AlphaFoldDB" id="A0A1E5ULQ5"/>
<accession>A0A1E5ULQ5</accession>
<keyword evidence="3" id="KW-1185">Reference proteome</keyword>
<dbReference type="PANTHER" id="PTHR35828:SF28">
    <property type="entry name" value="F-BOX DOMAIN CONTAINING PROTEIN"/>
    <property type="match status" value="1"/>
</dbReference>